<keyword evidence="11" id="KW-1185">Reference proteome</keyword>
<dbReference type="SUPFAM" id="SSF48537">
    <property type="entry name" value="Phospholipase C/P1 nuclease"/>
    <property type="match status" value="1"/>
</dbReference>
<dbReference type="InterPro" id="IPR001531">
    <property type="entry name" value="Zn_PLipaseC"/>
</dbReference>
<evidence type="ECO:0000256" key="1">
    <source>
        <dbReference type="ARBA" id="ARBA00012018"/>
    </source>
</evidence>
<evidence type="ECO:0000256" key="6">
    <source>
        <dbReference type="ARBA" id="ARBA00022801"/>
    </source>
</evidence>
<gene>
    <name evidence="10" type="ORF">LJD61_01115</name>
</gene>
<keyword evidence="7" id="KW-0862">Zinc</keyword>
<dbReference type="Gene3D" id="1.10.575.10">
    <property type="entry name" value="P1 Nuclease"/>
    <property type="match status" value="1"/>
</dbReference>
<evidence type="ECO:0000256" key="5">
    <source>
        <dbReference type="ARBA" id="ARBA00022729"/>
    </source>
</evidence>
<dbReference type="EMBL" id="JAJEKE010000001">
    <property type="protein sequence ID" value="MCQ1528153.1"/>
    <property type="molecule type" value="Genomic_DNA"/>
</dbReference>
<accession>A0ABT1NDA4</accession>
<evidence type="ECO:0000256" key="2">
    <source>
        <dbReference type="ARBA" id="ARBA00018391"/>
    </source>
</evidence>
<sequence>MSVVEKVYGRSFKTILWFAVPFKKYFVQTFCQVHMFINKRALEILKNDGHREAYEFFLQYLDEINKGVYWADQDFRSREHFYNPYTHRGLYGCKNSRQRFARYYGCAKVYWDSGDKEMAMTYLGAAVHLIQDSTVPQHGDIYLLKSHRRFEQWIKAVHDSFENYAAFQGGIYLENPYDYIERNAKDAIAIYRRYSLIERRRDRFYRIAGQIFPMAQRTTAGCFLNFYNEVGEKI</sequence>
<dbReference type="PROSITE" id="PS51346">
    <property type="entry name" value="PROKAR_ZN_DEPEND_PLPC_2"/>
    <property type="match status" value="1"/>
</dbReference>
<dbReference type="InterPro" id="IPR029002">
    <property type="entry name" value="PLPC/GPLD1"/>
</dbReference>
<dbReference type="RefSeq" id="WP_255225651.1">
    <property type="nucleotide sequence ID" value="NZ_JAJEKE010000001.1"/>
</dbReference>
<evidence type="ECO:0000313" key="11">
    <source>
        <dbReference type="Proteomes" id="UP001651880"/>
    </source>
</evidence>
<name>A0ABT1NDA4_9FIRM</name>
<dbReference type="Proteomes" id="UP001651880">
    <property type="component" value="Unassembled WGS sequence"/>
</dbReference>
<evidence type="ECO:0000313" key="10">
    <source>
        <dbReference type="EMBL" id="MCQ1528153.1"/>
    </source>
</evidence>
<feature type="domain" description="Zn-dependent PLC" evidence="9">
    <location>
        <begin position="21"/>
        <end position="234"/>
    </location>
</feature>
<evidence type="ECO:0000256" key="4">
    <source>
        <dbReference type="ARBA" id="ARBA00022723"/>
    </source>
</evidence>
<dbReference type="SMART" id="SM00770">
    <property type="entry name" value="Zn_dep_PLPC"/>
    <property type="match status" value="1"/>
</dbReference>
<comment type="caution">
    <text evidence="10">The sequence shown here is derived from an EMBL/GenBank/DDBJ whole genome shotgun (WGS) entry which is preliminary data.</text>
</comment>
<protein>
    <recommendedName>
        <fullName evidence="2">Phospholipase C</fullName>
        <ecNumber evidence="1">3.1.4.3</ecNumber>
    </recommendedName>
    <alternativeName>
        <fullName evidence="8">Phosphatidylcholine cholinephosphohydrolase</fullName>
    </alternativeName>
</protein>
<evidence type="ECO:0000256" key="7">
    <source>
        <dbReference type="ARBA" id="ARBA00022833"/>
    </source>
</evidence>
<evidence type="ECO:0000256" key="8">
    <source>
        <dbReference type="ARBA" id="ARBA00031285"/>
    </source>
</evidence>
<dbReference type="EC" id="3.1.4.3" evidence="1"/>
<reference evidence="10 11" key="1">
    <citation type="submission" date="2021-10" db="EMBL/GenBank/DDBJ databases">
        <title>Lutispora strain m25 sp. nov., a thermophilic, non-spore-forming bacterium isolated from a lab-scale methanogenic bioreactor digesting anaerobic sludge.</title>
        <authorList>
            <person name="El Houari A."/>
            <person name="Mcdonald J."/>
        </authorList>
    </citation>
    <scope>NUCLEOTIDE SEQUENCE [LARGE SCALE GENOMIC DNA]</scope>
    <source>
        <strain evidence="11">m25</strain>
    </source>
</reference>
<dbReference type="InterPro" id="IPR008947">
    <property type="entry name" value="PLipase_C/P1_nuclease_dom_sf"/>
</dbReference>
<proteinExistence type="predicted"/>
<keyword evidence="6" id="KW-0378">Hydrolase</keyword>
<organism evidence="10 11">
    <name type="scientific">Lutispora saccharofermentans</name>
    <dbReference type="NCBI Taxonomy" id="3024236"/>
    <lineage>
        <taxon>Bacteria</taxon>
        <taxon>Bacillati</taxon>
        <taxon>Bacillota</taxon>
        <taxon>Clostridia</taxon>
        <taxon>Lutisporales</taxon>
        <taxon>Lutisporaceae</taxon>
        <taxon>Lutispora</taxon>
    </lineage>
</organism>
<keyword evidence="3" id="KW-0964">Secreted</keyword>
<dbReference type="CDD" id="cd11009">
    <property type="entry name" value="Zn_dep_PLPC"/>
    <property type="match status" value="1"/>
</dbReference>
<keyword evidence="5" id="KW-0732">Signal</keyword>
<evidence type="ECO:0000259" key="9">
    <source>
        <dbReference type="PROSITE" id="PS51346"/>
    </source>
</evidence>
<dbReference type="Pfam" id="PF00882">
    <property type="entry name" value="Zn_dep_PLPC"/>
    <property type="match status" value="1"/>
</dbReference>
<keyword evidence="4" id="KW-0479">Metal-binding</keyword>
<evidence type="ECO:0000256" key="3">
    <source>
        <dbReference type="ARBA" id="ARBA00022525"/>
    </source>
</evidence>